<keyword evidence="4" id="KW-1185">Reference proteome</keyword>
<dbReference type="Proteomes" id="UP000184267">
    <property type="component" value="Unassembled WGS sequence"/>
</dbReference>
<feature type="transmembrane region" description="Helical" evidence="2">
    <location>
        <begin position="61"/>
        <end position="81"/>
    </location>
</feature>
<dbReference type="OMA" id="ARPMIFR"/>
<keyword evidence="2" id="KW-1133">Transmembrane helix</keyword>
<organism evidence="3 4">
    <name type="scientific">Trametes pubescens</name>
    <name type="common">White-rot fungus</name>
    <dbReference type="NCBI Taxonomy" id="154538"/>
    <lineage>
        <taxon>Eukaryota</taxon>
        <taxon>Fungi</taxon>
        <taxon>Dikarya</taxon>
        <taxon>Basidiomycota</taxon>
        <taxon>Agaricomycotina</taxon>
        <taxon>Agaricomycetes</taxon>
        <taxon>Polyporales</taxon>
        <taxon>Polyporaceae</taxon>
        <taxon>Trametes</taxon>
    </lineage>
</organism>
<name>A0A1M2W2T3_TRAPU</name>
<keyword evidence="2" id="KW-0472">Membrane</keyword>
<evidence type="ECO:0000313" key="4">
    <source>
        <dbReference type="Proteomes" id="UP000184267"/>
    </source>
</evidence>
<dbReference type="EMBL" id="MNAD01000321">
    <property type="protein sequence ID" value="OJT14116.1"/>
    <property type="molecule type" value="Genomic_DNA"/>
</dbReference>
<accession>A0A1M2W2T3</accession>
<evidence type="ECO:0000256" key="2">
    <source>
        <dbReference type="SAM" id="Phobius"/>
    </source>
</evidence>
<keyword evidence="2" id="KW-0812">Transmembrane</keyword>
<feature type="region of interest" description="Disordered" evidence="1">
    <location>
        <begin position="165"/>
        <end position="208"/>
    </location>
</feature>
<comment type="caution">
    <text evidence="3">The sequence shown here is derived from an EMBL/GenBank/DDBJ whole genome shotgun (WGS) entry which is preliminary data.</text>
</comment>
<reference evidence="3 4" key="1">
    <citation type="submission" date="2016-10" db="EMBL/GenBank/DDBJ databases">
        <title>Genome sequence of the basidiomycete white-rot fungus Trametes pubescens.</title>
        <authorList>
            <person name="Makela M.R."/>
            <person name="Granchi Z."/>
            <person name="Peng M."/>
            <person name="De Vries R.P."/>
            <person name="Grigoriev I."/>
            <person name="Riley R."/>
            <person name="Hilden K."/>
        </authorList>
    </citation>
    <scope>NUCLEOTIDE SEQUENCE [LARGE SCALE GENOMIC DNA]</scope>
    <source>
        <strain evidence="3 4">FBCC735</strain>
    </source>
</reference>
<proteinExistence type="predicted"/>
<feature type="compositionally biased region" description="Low complexity" evidence="1">
    <location>
        <begin position="193"/>
        <end position="208"/>
    </location>
</feature>
<sequence length="321" mass="34581">MPYLYTPTPARSEPATISGRNLTSDADFSIPHHYTLPRRRTYSVPTSFPTRPQKKRRNAGLALLGIGLPSTLGIGAVAGFHPRPERPRLRRQADLGLGTPFTAVPVRSMRRRVAGSFPMSPTARSRSGTTHGLGLAMQREGARPPHQGEDAPHPAITLTLADAFDPESEEEGSGHASAEEEQEHAPGTRYSFLPPGLSSPVPWPSSPVEDTPSAVLAMAAATPTARPMIFRRLASPATRVPVPDDTSMPGAPLSPSLSRFGTHHHFPGLDHSPGGLGDEDALLAGMTGAMPSRSWTRMPMTPPNAPRAPWVERFSNDRLYR</sequence>
<gene>
    <name evidence="3" type="ORF">TRAPUB_9227</name>
</gene>
<dbReference type="AlphaFoldDB" id="A0A1M2W2T3"/>
<evidence type="ECO:0000313" key="3">
    <source>
        <dbReference type="EMBL" id="OJT14116.1"/>
    </source>
</evidence>
<protein>
    <submittedName>
        <fullName evidence="3">Uncharacterized protein</fullName>
    </submittedName>
</protein>
<evidence type="ECO:0000256" key="1">
    <source>
        <dbReference type="SAM" id="MobiDB-lite"/>
    </source>
</evidence>
<dbReference type="OrthoDB" id="2752951at2759"/>